<dbReference type="Proteomes" id="UP000245839">
    <property type="component" value="Unassembled WGS sequence"/>
</dbReference>
<reference evidence="9" key="2">
    <citation type="submission" date="2016-10" db="EMBL/GenBank/DDBJ databases">
        <authorList>
            <person name="Cai Z."/>
        </authorList>
    </citation>
    <scope>NUCLEOTIDE SEQUENCE [LARGE SCALE GENOMIC DNA]</scope>
    <source>
        <strain evidence="9">DSM 25227</strain>
    </source>
</reference>
<gene>
    <name evidence="8" type="ORF">BCF38_105296</name>
    <name evidence="9" type="ORF">SAMN05421539_105296</name>
</gene>
<feature type="transmembrane region" description="Helical" evidence="7">
    <location>
        <begin position="196"/>
        <end position="218"/>
    </location>
</feature>
<dbReference type="PANTHER" id="PTHR33567">
    <property type="entry name" value="CHROMATE ION TRANSPORTER (EUROFUNG)"/>
    <property type="match status" value="1"/>
</dbReference>
<dbReference type="Proteomes" id="UP000251571">
    <property type="component" value="Unassembled WGS sequence"/>
</dbReference>
<dbReference type="AlphaFoldDB" id="A0A2Y9C0T5"/>
<dbReference type="InterPro" id="IPR014047">
    <property type="entry name" value="Chr_Tranpt_l_chain"/>
</dbReference>
<evidence type="ECO:0000313" key="9">
    <source>
        <dbReference type="EMBL" id="SSA46832.1"/>
    </source>
</evidence>
<reference evidence="11" key="1">
    <citation type="submission" date="2016-10" db="EMBL/GenBank/DDBJ databases">
        <authorList>
            <person name="Varghese N."/>
            <person name="Submissions S."/>
        </authorList>
    </citation>
    <scope>NUCLEOTIDE SEQUENCE [LARGE SCALE GENOMIC DNA]</scope>
    <source>
        <strain evidence="11">DSM 25227</strain>
    </source>
</reference>
<keyword evidence="4 7" id="KW-0812">Transmembrane</keyword>
<keyword evidence="6 7" id="KW-0472">Membrane</keyword>
<dbReference type="InterPro" id="IPR003370">
    <property type="entry name" value="Chromate_transpt"/>
</dbReference>
<evidence type="ECO:0000256" key="2">
    <source>
        <dbReference type="ARBA" id="ARBA00005262"/>
    </source>
</evidence>
<evidence type="ECO:0000313" key="11">
    <source>
        <dbReference type="Proteomes" id="UP000251571"/>
    </source>
</evidence>
<dbReference type="NCBIfam" id="TIGR00937">
    <property type="entry name" value="2A51"/>
    <property type="match status" value="1"/>
</dbReference>
<feature type="transmembrane region" description="Helical" evidence="7">
    <location>
        <begin position="291"/>
        <end position="312"/>
    </location>
</feature>
<accession>A0A2Y9C0T5</accession>
<feature type="transmembrane region" description="Helical" evidence="7">
    <location>
        <begin position="113"/>
        <end position="133"/>
    </location>
</feature>
<feature type="transmembrane region" description="Helical" evidence="7">
    <location>
        <begin position="266"/>
        <end position="285"/>
    </location>
</feature>
<keyword evidence="5 7" id="KW-1133">Transmembrane helix</keyword>
<evidence type="ECO:0000256" key="7">
    <source>
        <dbReference type="SAM" id="Phobius"/>
    </source>
</evidence>
<sequence length="413" mass="43017">MTQSDRPSTAEMLRCFGKIGLLSFGGPAAQIGLMHSELVERRQWLDEDGFLRGLGFCTLLPGPEAMQLATYAGWRLRGTAGGLLAGLLFVLPGAVVMMALAALYLSFGRLPLVEAAFLGVKAAALAIVAGALWKLREKALKGRLPLTVATLAFLALYVLDVPFWAVLGAALLLGLAGPTAPAVAPRTSVTGTGRTVVTWLAIWWAPLLLLIAIAPGSVPAEAGLFFSWLAMVSFGGAYAVLAALAQNAVEVQGWLTPDQMIDGLGLAETTPGPLILVTVFTGWLGGAQVGLALLTALVTLWATFAPCFLWIFAGAPHLESLTAMPRLRGALDLVSAAVAGVIANLSLWFAIHVLFREVSDAGIGPPIPAWSSLDPIAAALAAFAFLWLLGLKRGLLETLALSAALGLAAALVL</sequence>
<keyword evidence="3" id="KW-1003">Cell membrane</keyword>
<protein>
    <submittedName>
        <fullName evidence="9">Chromate transporter</fullName>
    </submittedName>
</protein>
<dbReference type="PIRSF" id="PIRSF004810">
    <property type="entry name" value="ChrA"/>
    <property type="match status" value="1"/>
</dbReference>
<evidence type="ECO:0000256" key="5">
    <source>
        <dbReference type="ARBA" id="ARBA00022989"/>
    </source>
</evidence>
<evidence type="ECO:0000256" key="3">
    <source>
        <dbReference type="ARBA" id="ARBA00022475"/>
    </source>
</evidence>
<dbReference type="GO" id="GO:0015109">
    <property type="term" value="F:chromate transmembrane transporter activity"/>
    <property type="evidence" value="ECO:0007669"/>
    <property type="project" value="InterPro"/>
</dbReference>
<evidence type="ECO:0000313" key="10">
    <source>
        <dbReference type="Proteomes" id="UP000245839"/>
    </source>
</evidence>
<evidence type="ECO:0000256" key="6">
    <source>
        <dbReference type="ARBA" id="ARBA00023136"/>
    </source>
</evidence>
<dbReference type="EMBL" id="QGDJ01000005">
    <property type="protein sequence ID" value="PWJ18307.1"/>
    <property type="molecule type" value="Genomic_DNA"/>
</dbReference>
<proteinExistence type="inferred from homology"/>
<comment type="subcellular location">
    <subcellularLocation>
        <location evidence="1">Cell membrane</location>
        <topology evidence="1">Multi-pass membrane protein</topology>
    </subcellularLocation>
</comment>
<dbReference type="PANTHER" id="PTHR33567:SF3">
    <property type="entry name" value="CHROMATE ION TRANSPORTER (EUROFUNG)"/>
    <property type="match status" value="1"/>
</dbReference>
<keyword evidence="10" id="KW-1185">Reference proteome</keyword>
<organism evidence="9 11">
    <name type="scientific">Jannaschia seohaensis</name>
    <dbReference type="NCBI Taxonomy" id="475081"/>
    <lineage>
        <taxon>Bacteria</taxon>
        <taxon>Pseudomonadati</taxon>
        <taxon>Pseudomonadota</taxon>
        <taxon>Alphaproteobacteria</taxon>
        <taxon>Rhodobacterales</taxon>
        <taxon>Roseobacteraceae</taxon>
        <taxon>Jannaschia</taxon>
    </lineage>
</organism>
<feature type="transmembrane region" description="Helical" evidence="7">
    <location>
        <begin position="83"/>
        <end position="107"/>
    </location>
</feature>
<evidence type="ECO:0000256" key="4">
    <source>
        <dbReference type="ARBA" id="ARBA00022692"/>
    </source>
</evidence>
<feature type="transmembrane region" description="Helical" evidence="7">
    <location>
        <begin position="367"/>
        <end position="388"/>
    </location>
</feature>
<reference evidence="8 10" key="3">
    <citation type="submission" date="2018-03" db="EMBL/GenBank/DDBJ databases">
        <title>Genomic Encyclopedia of Archaeal and Bacterial Type Strains, Phase II (KMG-II): from individual species to whole genera.</title>
        <authorList>
            <person name="Goeker M."/>
        </authorList>
    </citation>
    <scope>NUCLEOTIDE SEQUENCE [LARGE SCALE GENOMIC DNA]</scope>
    <source>
        <strain evidence="8 10">DSM 25227</strain>
    </source>
</reference>
<feature type="transmembrane region" description="Helical" evidence="7">
    <location>
        <begin position="164"/>
        <end position="184"/>
    </location>
</feature>
<dbReference type="EMBL" id="UETC01000005">
    <property type="protein sequence ID" value="SSA46832.1"/>
    <property type="molecule type" value="Genomic_DNA"/>
</dbReference>
<name>A0A2Y9C0T5_9RHOB</name>
<feature type="transmembrane region" description="Helical" evidence="7">
    <location>
        <begin position="224"/>
        <end position="245"/>
    </location>
</feature>
<evidence type="ECO:0000313" key="8">
    <source>
        <dbReference type="EMBL" id="PWJ18307.1"/>
    </source>
</evidence>
<comment type="similarity">
    <text evidence="2">Belongs to the chromate ion transporter (CHR) (TC 2.A.51) family.</text>
</comment>
<dbReference type="GO" id="GO:0005886">
    <property type="term" value="C:plasma membrane"/>
    <property type="evidence" value="ECO:0007669"/>
    <property type="project" value="UniProtKB-SubCell"/>
</dbReference>
<feature type="transmembrane region" description="Helical" evidence="7">
    <location>
        <begin position="333"/>
        <end position="355"/>
    </location>
</feature>
<evidence type="ECO:0000256" key="1">
    <source>
        <dbReference type="ARBA" id="ARBA00004651"/>
    </source>
</evidence>
<dbReference type="Pfam" id="PF02417">
    <property type="entry name" value="Chromate_transp"/>
    <property type="match status" value="2"/>
</dbReference>